<dbReference type="SUPFAM" id="SSF50978">
    <property type="entry name" value="WD40 repeat-like"/>
    <property type="match status" value="1"/>
</dbReference>
<dbReference type="Proteomes" id="UP000276776">
    <property type="component" value="Unassembled WGS sequence"/>
</dbReference>
<dbReference type="InterPro" id="IPR032401">
    <property type="entry name" value="EDC4_WD40"/>
</dbReference>
<dbReference type="Gene3D" id="1.10.220.100">
    <property type="entry name" value="conserved c-terminal region of ge- 1"/>
    <property type="match status" value="1"/>
</dbReference>
<dbReference type="InterPro" id="IPR015943">
    <property type="entry name" value="WD40/YVTN_repeat-like_dom_sf"/>
</dbReference>
<dbReference type="Gene3D" id="6.10.140.270">
    <property type="match status" value="1"/>
</dbReference>
<evidence type="ECO:0000256" key="5">
    <source>
        <dbReference type="ARBA" id="ARBA00022737"/>
    </source>
</evidence>
<evidence type="ECO:0000256" key="2">
    <source>
        <dbReference type="ARBA" id="ARBA00009639"/>
    </source>
</evidence>
<dbReference type="InterPro" id="IPR045152">
    <property type="entry name" value="EDC4-like"/>
</dbReference>
<dbReference type="OrthoDB" id="21128at2759"/>
<dbReference type="OMA" id="FAHRWQP"/>
<proteinExistence type="inferred from homology"/>
<keyword evidence="4" id="KW-0853">WD repeat</keyword>
<evidence type="ECO:0000259" key="9">
    <source>
        <dbReference type="Pfam" id="PF21289"/>
    </source>
</evidence>
<dbReference type="STRING" id="103827.A0A0N5D7M2"/>
<comment type="subcellular location">
    <subcellularLocation>
        <location evidence="1">Cytoplasm</location>
        <location evidence="1">P-body</location>
    </subcellularLocation>
</comment>
<feature type="region of interest" description="Disordered" evidence="7">
    <location>
        <begin position="459"/>
        <end position="480"/>
    </location>
</feature>
<dbReference type="EMBL" id="UYYF01004725">
    <property type="protein sequence ID" value="VDN06664.1"/>
    <property type="molecule type" value="Genomic_DNA"/>
</dbReference>
<dbReference type="WBParaSite" id="TCLT_0000907301-mRNA-1">
    <property type="protein sequence ID" value="TCLT_0000907301-mRNA-1"/>
    <property type="gene ID" value="TCLT_0000907301"/>
</dbReference>
<feature type="compositionally biased region" description="Basic and acidic residues" evidence="7">
    <location>
        <begin position="468"/>
        <end position="480"/>
    </location>
</feature>
<reference evidence="12" key="1">
    <citation type="submission" date="2017-02" db="UniProtKB">
        <authorList>
            <consortium name="WormBaseParasite"/>
        </authorList>
    </citation>
    <scope>IDENTIFICATION</scope>
</reference>
<keyword evidence="3" id="KW-0963">Cytoplasm</keyword>
<dbReference type="InterPro" id="IPR049404">
    <property type="entry name" value="EDC4_C"/>
</dbReference>
<evidence type="ECO:0000259" key="8">
    <source>
        <dbReference type="Pfam" id="PF16529"/>
    </source>
</evidence>
<protein>
    <submittedName>
        <fullName evidence="12">Ge1_WD40 domain-containing protein</fullName>
    </submittedName>
</protein>
<dbReference type="PANTHER" id="PTHR15598:SF5">
    <property type="entry name" value="ENHANCER OF MRNA-DECAPPING PROTEIN 4"/>
    <property type="match status" value="1"/>
</dbReference>
<reference evidence="10 11" key="2">
    <citation type="submission" date="2018-11" db="EMBL/GenBank/DDBJ databases">
        <authorList>
            <consortium name="Pathogen Informatics"/>
        </authorList>
    </citation>
    <scope>NUCLEOTIDE SEQUENCE [LARGE SCALE GENOMIC DNA]</scope>
</reference>
<organism evidence="12">
    <name type="scientific">Thelazia callipaeda</name>
    <name type="common">Oriental eyeworm</name>
    <name type="synonym">Parasitic nematode</name>
    <dbReference type="NCBI Taxonomy" id="103827"/>
    <lineage>
        <taxon>Eukaryota</taxon>
        <taxon>Metazoa</taxon>
        <taxon>Ecdysozoa</taxon>
        <taxon>Nematoda</taxon>
        <taxon>Chromadorea</taxon>
        <taxon>Rhabditida</taxon>
        <taxon>Spirurina</taxon>
        <taxon>Spiruromorpha</taxon>
        <taxon>Thelazioidea</taxon>
        <taxon>Thelaziidae</taxon>
        <taxon>Thelazia</taxon>
    </lineage>
</organism>
<evidence type="ECO:0000313" key="11">
    <source>
        <dbReference type="Proteomes" id="UP000276776"/>
    </source>
</evidence>
<dbReference type="InterPro" id="IPR044938">
    <property type="entry name" value="EDC4_C_sf"/>
</dbReference>
<name>A0A0N5D7M2_THECL</name>
<dbReference type="Pfam" id="PF21289">
    <property type="entry name" value="EDC4_C"/>
    <property type="match status" value="1"/>
</dbReference>
<sequence>MTGEQIDLNDISPVPTIIERYVLDGSDAIVNFTGGREIMLNAEKREDVRFRDRDSSRVYTQILSEYKWASEECYKGRILAVHGNLVAYRLFNENTGEAVRVLERLTAKRHLIKSFKHPTADLQWAHHAPLLTVIDVNANIYVYHVDKDCVVTKYLNIIRHDHAIPFGASPRISWCPYIPEPDELHDEVHMIAVYYHNKVEAVSLGVIKSELNCEEVTLEQCEKLNDAIMELPIESSTAEVQAVCLSPDATAIAVALSSGAITFFIIDSEGTKFAHRWQPEHGRHIQDLIFLDNITSQDTPDQFWKYAIISTEDGKRIQLYDTENWSCIARLLFEPLDQLGKLVLSVHPTAQYIFLSDYDAAIIYCVEIAYVMNTPHFVACTQITFCNPLVSIAPISVFRQEPHQEFSLSDEFPVADVLVSFVALSQRSLLYLEIGLEKSMSQNAIEGSVADNNSQLEMMYSNAGSGSDRNDVTSSDKVENETQDRNHLDFLCRHWENLSTKVEKQAEEFGKRFEDERHRTDSHFHQLREEIVSCDDRLLSRLELLINENKKSILEAMQSSLNAKVDNMLQDLRSAAGDNFGVHFNYFIIINQQQQQQQQQQAIDAQAIRKEIASNIKETLVSAVIPVIQDVCVSLFRQLNETFRTGLEQYMQQVHALCVNTLKPAHIVISDSVGVPFDRTTLMNLIENHRVEEAFDKALMANDFEAVMFICKKFDADSINTMDHPLSQITLLRLLNHLASKLEGETDLKYIENVLIALHPKDPVIVDGLRHVIDRLQTSLTAFIGANASSNWKRRARMISQLAVNMMK</sequence>
<dbReference type="Pfam" id="PF16529">
    <property type="entry name" value="Ge1_WD40"/>
    <property type="match status" value="1"/>
</dbReference>
<accession>A0A0N5D7M2</accession>
<keyword evidence="6" id="KW-0175">Coiled coil</keyword>
<evidence type="ECO:0000256" key="3">
    <source>
        <dbReference type="ARBA" id="ARBA00022490"/>
    </source>
</evidence>
<evidence type="ECO:0000256" key="6">
    <source>
        <dbReference type="ARBA" id="ARBA00023054"/>
    </source>
</evidence>
<evidence type="ECO:0000313" key="10">
    <source>
        <dbReference type="EMBL" id="VDN06664.1"/>
    </source>
</evidence>
<dbReference type="InterPro" id="IPR036322">
    <property type="entry name" value="WD40_repeat_dom_sf"/>
</dbReference>
<evidence type="ECO:0000313" key="12">
    <source>
        <dbReference type="WBParaSite" id="TCLT_0000907301-mRNA-1"/>
    </source>
</evidence>
<evidence type="ECO:0000256" key="4">
    <source>
        <dbReference type="ARBA" id="ARBA00022574"/>
    </source>
</evidence>
<dbReference type="Gene3D" id="2.130.10.10">
    <property type="entry name" value="YVTN repeat-like/Quinoprotein amine dehydrogenase"/>
    <property type="match status" value="1"/>
</dbReference>
<evidence type="ECO:0000256" key="1">
    <source>
        <dbReference type="ARBA" id="ARBA00004201"/>
    </source>
</evidence>
<dbReference type="PANTHER" id="PTHR15598">
    <property type="entry name" value="ENHANCER OF MRNA-DECAPPING PROTEIN 4"/>
    <property type="match status" value="1"/>
</dbReference>
<dbReference type="GO" id="GO:0000932">
    <property type="term" value="C:P-body"/>
    <property type="evidence" value="ECO:0007669"/>
    <property type="project" value="UniProtKB-SubCell"/>
</dbReference>
<dbReference type="AlphaFoldDB" id="A0A0N5D7M2"/>
<feature type="domain" description="Enhancer of mRNA-decapping protein 4 WD40 repeat region" evidence="8">
    <location>
        <begin position="55"/>
        <end position="368"/>
    </location>
</feature>
<keyword evidence="5" id="KW-0677">Repeat</keyword>
<evidence type="ECO:0000256" key="7">
    <source>
        <dbReference type="SAM" id="MobiDB-lite"/>
    </source>
</evidence>
<gene>
    <name evidence="10" type="ORF">TCLT_LOCUS9062</name>
</gene>
<feature type="domain" description="Enhancer of mRNA-decapping protein 4 C-terminal" evidence="9">
    <location>
        <begin position="683"/>
        <end position="799"/>
    </location>
</feature>
<comment type="similarity">
    <text evidence="2">Belongs to the WD repeat EDC4 family.</text>
</comment>
<dbReference type="GO" id="GO:0031087">
    <property type="term" value="P:deadenylation-independent decapping of nuclear-transcribed mRNA"/>
    <property type="evidence" value="ECO:0007669"/>
    <property type="project" value="InterPro"/>
</dbReference>
<keyword evidence="11" id="KW-1185">Reference proteome</keyword>